<evidence type="ECO:0000313" key="2">
    <source>
        <dbReference type="Proteomes" id="UP000247586"/>
    </source>
</evidence>
<sequence length="59" mass="6876">MIEEYDPGGFTGRFRCQLRIVIVTMTDQIRVIVKRESLPEMRGVFNQIYSIALNKLNSQ</sequence>
<gene>
    <name evidence="1" type="ORF">DFR87_13030</name>
</gene>
<reference evidence="1 2" key="1">
    <citation type="submission" date="2018-05" db="EMBL/GenBank/DDBJ databases">
        <title>Complete Genome Sequences of Extremely Thermoacidophilic, Metal-Mobilizing Type-Strain Members of the Archaeal Family Sulfolobaceae: Acidianus brierleyi DSM-1651T, Acidianus sulfidivorans DSM-18786T, Metallosphaera hakonensis DSM-7519T, and Metallosphaera prunae DSM-10039T.</title>
        <authorList>
            <person name="Counts J.A."/>
            <person name="Kelly R.M."/>
        </authorList>
    </citation>
    <scope>NUCLEOTIDE SEQUENCE [LARGE SCALE GENOMIC DNA]</scope>
    <source>
        <strain evidence="1 2">HO1-1</strain>
    </source>
</reference>
<dbReference type="EMBL" id="CP029287">
    <property type="protein sequence ID" value="AWS00439.1"/>
    <property type="molecule type" value="Genomic_DNA"/>
</dbReference>
<organism evidence="1 2">
    <name type="scientific">Metallosphaera hakonensis JCM 8857 = DSM 7519</name>
    <dbReference type="NCBI Taxonomy" id="1293036"/>
    <lineage>
        <taxon>Archaea</taxon>
        <taxon>Thermoproteota</taxon>
        <taxon>Thermoprotei</taxon>
        <taxon>Sulfolobales</taxon>
        <taxon>Sulfolobaceae</taxon>
        <taxon>Metallosphaera</taxon>
    </lineage>
</organism>
<reference evidence="2" key="3">
    <citation type="submission" date="2020-03" db="EMBL/GenBank/DDBJ databases">
        <title>Sequencing and Assembly of Multiple Reported Metal-Biooxidizing Members of the Extremely Thermoacidophilic Archaeal Family Sulfolobaceae.</title>
        <authorList>
            <person name="Counts J.A."/>
            <person name="Kelly R.M."/>
        </authorList>
    </citation>
    <scope>NUCLEOTIDE SEQUENCE [LARGE SCALE GENOMIC DNA]</scope>
    <source>
        <strain evidence="2">HO1-1</strain>
    </source>
</reference>
<keyword evidence="2" id="KW-1185">Reference proteome</keyword>
<protein>
    <submittedName>
        <fullName evidence="1">Uncharacterized protein</fullName>
    </submittedName>
</protein>
<evidence type="ECO:0000313" key="1">
    <source>
        <dbReference type="EMBL" id="AWS00439.1"/>
    </source>
</evidence>
<dbReference type="AlphaFoldDB" id="A0A2U9IWL5"/>
<accession>A0A2U9IWL5</accession>
<proteinExistence type="predicted"/>
<dbReference type="Proteomes" id="UP000247586">
    <property type="component" value="Chromosome"/>
</dbReference>
<reference evidence="2" key="2">
    <citation type="submission" date="2020-03" db="EMBL/GenBank/DDBJ databases">
        <title>Complete Genome Sequences of Extremely Thermoacidophilic, Metal-Mobilizing Type-Strain Members of the Archaeal Family Sulfolobaceae: Acidianus brierleyi DSM-1651T, Acidianus sulfidivorans DSM-18786T, Metallosphaera hakonensis DSM-7519T, and Metallosphaera prunae DSM-10039T.</title>
        <authorList>
            <person name="Counts J.A."/>
            <person name="Kelly R.M."/>
        </authorList>
    </citation>
    <scope>NUCLEOTIDE SEQUENCE [LARGE SCALE GENOMIC DNA]</scope>
    <source>
        <strain evidence="2">HO1-1</strain>
    </source>
</reference>
<name>A0A2U9IWL5_9CREN</name>